<evidence type="ECO:0000313" key="2">
    <source>
        <dbReference type="Proteomes" id="UP000030710"/>
    </source>
</evidence>
<dbReference type="AlphaFoldDB" id="U1PMM4"/>
<name>U1PMM4_9EURY</name>
<protein>
    <submittedName>
        <fullName evidence="1">Uncharacterized protein</fullName>
    </submittedName>
</protein>
<organism evidence="1 2">
    <name type="scientific">Haloquadratum walsbyi J07HQW2</name>
    <dbReference type="NCBI Taxonomy" id="1238425"/>
    <lineage>
        <taxon>Archaea</taxon>
        <taxon>Methanobacteriati</taxon>
        <taxon>Methanobacteriota</taxon>
        <taxon>Stenosarchaea group</taxon>
        <taxon>Halobacteria</taxon>
        <taxon>Halobacteriales</taxon>
        <taxon>Haloferacaceae</taxon>
        <taxon>Haloquadratum</taxon>
    </lineage>
</organism>
<dbReference type="RefSeq" id="WP_021054478.1">
    <property type="nucleotide sequence ID" value="NZ_KE356561.1"/>
</dbReference>
<dbReference type="EMBL" id="KE356561">
    <property type="protein sequence ID" value="ERG94987.1"/>
    <property type="molecule type" value="Genomic_DNA"/>
</dbReference>
<gene>
    <name evidence="1" type="ORF">J07HQW2_01430</name>
</gene>
<proteinExistence type="predicted"/>
<evidence type="ECO:0000313" key="1">
    <source>
        <dbReference type="EMBL" id="ERG94987.1"/>
    </source>
</evidence>
<sequence length="66" mass="7846">MSLRDDYQRVTPPDSFIILTVVRHTDTPEYRKYEISSDELPEFLREMETPQHAEQIVTIEQGNTDY</sequence>
<dbReference type="Proteomes" id="UP000030710">
    <property type="component" value="Unassembled WGS sequence"/>
</dbReference>
<reference evidence="1 2" key="1">
    <citation type="journal article" date="2013" name="PLoS ONE">
        <title>Assembly-driven community genomics of a hypersaline microbial ecosystem.</title>
        <authorList>
            <person name="Podell S."/>
            <person name="Ugalde J.A."/>
            <person name="Narasingarao P."/>
            <person name="Banfield J.F."/>
            <person name="Heidelberg K.B."/>
            <person name="Allen E.E."/>
        </authorList>
    </citation>
    <scope>NUCLEOTIDE SEQUENCE [LARGE SCALE GENOMIC DNA]</scope>
    <source>
        <strain evidence="2">J07HQW2</strain>
    </source>
</reference>
<accession>U1PMM4</accession>
<dbReference type="HOGENOM" id="CLU_2820767_0_0_2"/>